<feature type="non-terminal residue" evidence="3">
    <location>
        <position position="129"/>
    </location>
</feature>
<dbReference type="PANTHER" id="PTHR12555:SF13">
    <property type="entry name" value="UBIQUITIN RECOGNITION FACTOR IN ER-ASSOCIATED DEGRADATION PROTEIN 1"/>
    <property type="match status" value="1"/>
</dbReference>
<dbReference type="InterPro" id="IPR004854">
    <property type="entry name" value="Ufd1-like"/>
</dbReference>
<dbReference type="Pfam" id="PF24842">
    <property type="entry name" value="UFD1_N2"/>
    <property type="match status" value="1"/>
</dbReference>
<dbReference type="AlphaFoldDB" id="A0A2C6KEK7"/>
<proteinExistence type="predicted"/>
<comment type="caution">
    <text evidence="3">The sequence shown here is derived from an EMBL/GenBank/DDBJ whole genome shotgun (WGS) entry which is preliminary data.</text>
</comment>
<dbReference type="PANTHER" id="PTHR12555">
    <property type="entry name" value="UBIQUITIN FUSION DEGRADATON PROTEIN 1"/>
    <property type="match status" value="1"/>
</dbReference>
<evidence type="ECO:0000259" key="2">
    <source>
        <dbReference type="Pfam" id="PF24842"/>
    </source>
</evidence>
<dbReference type="GO" id="GO:0031593">
    <property type="term" value="F:polyubiquitin modification-dependent protein binding"/>
    <property type="evidence" value="ECO:0007669"/>
    <property type="project" value="TreeGrafter"/>
</dbReference>
<dbReference type="EMBL" id="MIGC01009744">
    <property type="protein sequence ID" value="PHJ15078.1"/>
    <property type="molecule type" value="Genomic_DNA"/>
</dbReference>
<keyword evidence="4" id="KW-1185">Reference proteome</keyword>
<feature type="compositionally biased region" description="Gly residues" evidence="1">
    <location>
        <begin position="111"/>
        <end position="120"/>
    </location>
</feature>
<dbReference type="GO" id="GO:0034098">
    <property type="term" value="C:VCP-NPL4-UFD1 AAA ATPase complex"/>
    <property type="evidence" value="ECO:0007669"/>
    <property type="project" value="TreeGrafter"/>
</dbReference>
<dbReference type="RefSeq" id="XP_067916812.1">
    <property type="nucleotide sequence ID" value="XM_068071212.1"/>
</dbReference>
<feature type="region of interest" description="Disordered" evidence="1">
    <location>
        <begin position="93"/>
        <end position="129"/>
    </location>
</feature>
<gene>
    <name evidence="3" type="ORF">CSUI_011111</name>
</gene>
<reference evidence="3 4" key="1">
    <citation type="journal article" date="2017" name="Int. J. Parasitol.">
        <title>The genome of the protozoan parasite Cystoisospora suis and a reverse vaccinology approach to identify vaccine candidates.</title>
        <authorList>
            <person name="Palmieri N."/>
            <person name="Shrestha A."/>
            <person name="Ruttkowski B."/>
            <person name="Beck T."/>
            <person name="Vogl C."/>
            <person name="Tomley F."/>
            <person name="Blake D.P."/>
            <person name="Joachim A."/>
        </authorList>
    </citation>
    <scope>NUCLEOTIDE SEQUENCE [LARGE SCALE GENOMIC DNA]</scope>
    <source>
        <strain evidence="3 4">Wien I</strain>
    </source>
</reference>
<organism evidence="3 4">
    <name type="scientific">Cystoisospora suis</name>
    <dbReference type="NCBI Taxonomy" id="483139"/>
    <lineage>
        <taxon>Eukaryota</taxon>
        <taxon>Sar</taxon>
        <taxon>Alveolata</taxon>
        <taxon>Apicomplexa</taxon>
        <taxon>Conoidasida</taxon>
        <taxon>Coccidia</taxon>
        <taxon>Eucoccidiorida</taxon>
        <taxon>Eimeriorina</taxon>
        <taxon>Sarcocystidae</taxon>
        <taxon>Cystoisospora</taxon>
    </lineage>
</organism>
<evidence type="ECO:0000313" key="4">
    <source>
        <dbReference type="Proteomes" id="UP000221165"/>
    </source>
</evidence>
<sequence length="129" mass="13856">MQNLGLEEGDLVRITNISLPKGTYVQLQPTTTDFLEVSNPRAVLEVALRGYAALSVGDLIYIPFMDKNFQLLVTDLRPTAAVSIIETDMEVEFKPPEGSTDVVGHPTNGGDQQGLGGGKGGGRRAKELQ</sequence>
<evidence type="ECO:0000256" key="1">
    <source>
        <dbReference type="SAM" id="MobiDB-lite"/>
    </source>
</evidence>
<dbReference type="Proteomes" id="UP000221165">
    <property type="component" value="Unassembled WGS sequence"/>
</dbReference>
<dbReference type="GeneID" id="94434423"/>
<dbReference type="Gene3D" id="3.10.330.10">
    <property type="match status" value="1"/>
</dbReference>
<accession>A0A2C6KEK7</accession>
<feature type="domain" description="Ubiquitin fusion degradation protein UFD1 N-terminal subdomain 2" evidence="2">
    <location>
        <begin position="21"/>
        <end position="96"/>
    </location>
</feature>
<evidence type="ECO:0000313" key="3">
    <source>
        <dbReference type="EMBL" id="PHJ15078.1"/>
    </source>
</evidence>
<dbReference type="GO" id="GO:0036503">
    <property type="term" value="P:ERAD pathway"/>
    <property type="evidence" value="ECO:0007669"/>
    <property type="project" value="TreeGrafter"/>
</dbReference>
<name>A0A2C6KEK7_9APIC</name>
<protein>
    <submittedName>
        <fullName evidence="3">Ubiquitin fusion degradation protein ufd1cy</fullName>
    </submittedName>
</protein>
<dbReference type="VEuPathDB" id="ToxoDB:CSUI_011111"/>
<dbReference type="OrthoDB" id="422728at2759"/>
<dbReference type="InterPro" id="IPR055418">
    <property type="entry name" value="UFD1_N2"/>
</dbReference>
<dbReference type="GO" id="GO:0006511">
    <property type="term" value="P:ubiquitin-dependent protein catabolic process"/>
    <property type="evidence" value="ECO:0007669"/>
    <property type="project" value="InterPro"/>
</dbReference>